<evidence type="ECO:0000313" key="4">
    <source>
        <dbReference type="EMBL" id="RYO79581.1"/>
    </source>
</evidence>
<protein>
    <recommendedName>
        <fullName evidence="3">SET domain-containing protein</fullName>
    </recommendedName>
</protein>
<feature type="domain" description="SET" evidence="3">
    <location>
        <begin position="167"/>
        <end position="312"/>
    </location>
</feature>
<dbReference type="InterPro" id="IPR001214">
    <property type="entry name" value="SET_dom"/>
</dbReference>
<dbReference type="PANTHER" id="PTHR47332:SF6">
    <property type="entry name" value="SET DOMAIN-CONTAINING PROTEIN"/>
    <property type="match status" value="1"/>
</dbReference>
<keyword evidence="5" id="KW-1185">Reference proteome</keyword>
<evidence type="ECO:0000313" key="5">
    <source>
        <dbReference type="Proteomes" id="UP000294003"/>
    </source>
</evidence>
<gene>
    <name evidence="4" type="ORF">DL762_008102</name>
</gene>
<dbReference type="SMART" id="SM00317">
    <property type="entry name" value="SET"/>
    <property type="match status" value="1"/>
</dbReference>
<dbReference type="PROSITE" id="PS50280">
    <property type="entry name" value="SET"/>
    <property type="match status" value="1"/>
</dbReference>
<dbReference type="Proteomes" id="UP000294003">
    <property type="component" value="Unassembled WGS sequence"/>
</dbReference>
<organism evidence="4 5">
    <name type="scientific">Monosporascus cannonballus</name>
    <dbReference type="NCBI Taxonomy" id="155416"/>
    <lineage>
        <taxon>Eukaryota</taxon>
        <taxon>Fungi</taxon>
        <taxon>Dikarya</taxon>
        <taxon>Ascomycota</taxon>
        <taxon>Pezizomycotina</taxon>
        <taxon>Sordariomycetes</taxon>
        <taxon>Xylariomycetidae</taxon>
        <taxon>Xylariales</taxon>
        <taxon>Xylariales incertae sedis</taxon>
        <taxon>Monosporascus</taxon>
    </lineage>
</organism>
<evidence type="ECO:0000259" key="3">
    <source>
        <dbReference type="PROSITE" id="PS50280"/>
    </source>
</evidence>
<dbReference type="InterPro" id="IPR011990">
    <property type="entry name" value="TPR-like_helical_dom_sf"/>
</dbReference>
<keyword evidence="2" id="KW-0732">Signal</keyword>
<feature type="region of interest" description="Disordered" evidence="1">
    <location>
        <begin position="489"/>
        <end position="521"/>
    </location>
</feature>
<evidence type="ECO:0000256" key="2">
    <source>
        <dbReference type="SAM" id="SignalP"/>
    </source>
</evidence>
<dbReference type="InterPro" id="IPR046341">
    <property type="entry name" value="SET_dom_sf"/>
</dbReference>
<feature type="signal peptide" evidence="2">
    <location>
        <begin position="1"/>
        <end position="29"/>
    </location>
</feature>
<dbReference type="SUPFAM" id="SSF82199">
    <property type="entry name" value="SET domain"/>
    <property type="match status" value="1"/>
</dbReference>
<feature type="compositionally biased region" description="Polar residues" evidence="1">
    <location>
        <begin position="506"/>
        <end position="521"/>
    </location>
</feature>
<name>A0ABY0H0F2_9PEZI</name>
<dbReference type="CDD" id="cd20071">
    <property type="entry name" value="SET_SMYD"/>
    <property type="match status" value="1"/>
</dbReference>
<reference evidence="4 5" key="1">
    <citation type="submission" date="2018-06" db="EMBL/GenBank/DDBJ databases">
        <title>Complete Genomes of Monosporascus.</title>
        <authorList>
            <person name="Robinson A.J."/>
            <person name="Natvig D.O."/>
        </authorList>
    </citation>
    <scope>NUCLEOTIDE SEQUENCE [LARGE SCALE GENOMIC DNA]</scope>
    <source>
        <strain evidence="4 5">CBS 609.92</strain>
    </source>
</reference>
<dbReference type="Gene3D" id="2.170.270.10">
    <property type="entry name" value="SET domain"/>
    <property type="match status" value="1"/>
</dbReference>
<proteinExistence type="predicted"/>
<dbReference type="PANTHER" id="PTHR47332">
    <property type="entry name" value="SET DOMAIN-CONTAINING PROTEIN 5"/>
    <property type="match status" value="1"/>
</dbReference>
<evidence type="ECO:0000256" key="1">
    <source>
        <dbReference type="SAM" id="MobiDB-lite"/>
    </source>
</evidence>
<sequence>MRPQLCAKTLLLQTAQLLFTTCILRPVGGTEVQLAAVTKECPPKIHPSLQPHGLFGCPIAIDEETAGPRPVDWSPWTHSPECLATGFDRKNGTKYCIYTNSAHGHRGVSLITTPDTAANIVELLDDFNPDFMREQLDPYRSTSNRTYAVPIRRDTGTGLLETAGKQRSYEVVDIPYKGKGVVATRRIKRGEVIMVDFASLVLHLAFPGSVRRLDGYELLLKAVGQLAEPQRVLGLARRRDHPPNVVEDVLRTNSFQFELDDKPHMALYADIARINHACDPNAYFQSSQSSLAARVIAFRDVEPGEEISLSYVDVGKTHEERQHALLRWGFTCTCAMCTAPASEIAASDARRTRIRELKADIVEALNGGDGNNKDKSRSLDRAIEMAHEVVALVRREELRSLYAEQYDALGRLYWAAGDRARGVAHARLSLKALKDIGYIEPDEEHLPKLLATALRRVTAELKQNTSLHKAVPPNSYLSLVRKRHNIEACSRPSPSSRLTEFDKTGTPMQRTAQPSKMSRTNVIKKSEASWCTCNPPGAGGGAGVEAAVVGDLRTQQSPWK</sequence>
<feature type="chain" id="PRO_5047507377" description="SET domain-containing protein" evidence="2">
    <location>
        <begin position="30"/>
        <end position="560"/>
    </location>
</feature>
<accession>A0ABY0H0F2</accession>
<dbReference type="Pfam" id="PF00856">
    <property type="entry name" value="SET"/>
    <property type="match status" value="1"/>
</dbReference>
<comment type="caution">
    <text evidence="4">The sequence shown here is derived from an EMBL/GenBank/DDBJ whole genome shotgun (WGS) entry which is preliminary data.</text>
</comment>
<dbReference type="InterPro" id="IPR053185">
    <property type="entry name" value="SET_domain_protein"/>
</dbReference>
<dbReference type="EMBL" id="QJNS01000323">
    <property type="protein sequence ID" value="RYO79581.1"/>
    <property type="molecule type" value="Genomic_DNA"/>
</dbReference>
<dbReference type="Gene3D" id="1.25.40.10">
    <property type="entry name" value="Tetratricopeptide repeat domain"/>
    <property type="match status" value="1"/>
</dbReference>